<dbReference type="AlphaFoldDB" id="A0ABD2PG57"/>
<comment type="caution">
    <text evidence="1">The sequence shown here is derived from an EMBL/GenBank/DDBJ whole genome shotgun (WGS) entry which is preliminary data.</text>
</comment>
<organism evidence="1 2">
    <name type="scientific">Cryptolaemus montrouzieri</name>
    <dbReference type="NCBI Taxonomy" id="559131"/>
    <lineage>
        <taxon>Eukaryota</taxon>
        <taxon>Metazoa</taxon>
        <taxon>Ecdysozoa</taxon>
        <taxon>Arthropoda</taxon>
        <taxon>Hexapoda</taxon>
        <taxon>Insecta</taxon>
        <taxon>Pterygota</taxon>
        <taxon>Neoptera</taxon>
        <taxon>Endopterygota</taxon>
        <taxon>Coleoptera</taxon>
        <taxon>Polyphaga</taxon>
        <taxon>Cucujiformia</taxon>
        <taxon>Coccinelloidea</taxon>
        <taxon>Coccinellidae</taxon>
        <taxon>Scymninae</taxon>
        <taxon>Scymnini</taxon>
        <taxon>Cryptolaemus</taxon>
    </lineage>
</organism>
<dbReference type="Proteomes" id="UP001516400">
    <property type="component" value="Unassembled WGS sequence"/>
</dbReference>
<accession>A0ABD2PG57</accession>
<evidence type="ECO:0000313" key="2">
    <source>
        <dbReference type="Proteomes" id="UP001516400"/>
    </source>
</evidence>
<evidence type="ECO:0000313" key="1">
    <source>
        <dbReference type="EMBL" id="KAL3289641.1"/>
    </source>
</evidence>
<proteinExistence type="predicted"/>
<sequence length="130" mass="15154">MATNRILLYTSQTFVHQMLEIIGLYSNFSHILQPLDLAVFQLLKHLPKHSKRNVSSSIAESNYETRDSIENGFGESPHGPEYIDMTKLKHRDEEESLIYNPELIANMKYLESDTMKVFSVEFFQQSLIRE</sequence>
<name>A0ABD2PG57_9CUCU</name>
<reference evidence="1 2" key="1">
    <citation type="journal article" date="2021" name="BMC Biol.">
        <title>Horizontally acquired antibacterial genes associated with adaptive radiation of ladybird beetles.</title>
        <authorList>
            <person name="Li H.S."/>
            <person name="Tang X.F."/>
            <person name="Huang Y.H."/>
            <person name="Xu Z.Y."/>
            <person name="Chen M.L."/>
            <person name="Du X.Y."/>
            <person name="Qiu B.Y."/>
            <person name="Chen P.T."/>
            <person name="Zhang W."/>
            <person name="Slipinski A."/>
            <person name="Escalona H.E."/>
            <person name="Waterhouse R.M."/>
            <person name="Zwick A."/>
            <person name="Pang H."/>
        </authorList>
    </citation>
    <scope>NUCLEOTIDE SEQUENCE [LARGE SCALE GENOMIC DNA]</scope>
    <source>
        <strain evidence="1">SYSU2018</strain>
    </source>
</reference>
<gene>
    <name evidence="1" type="ORF">HHI36_023050</name>
</gene>
<keyword evidence="2" id="KW-1185">Reference proteome</keyword>
<protein>
    <submittedName>
        <fullName evidence="1">Uncharacterized protein</fullName>
    </submittedName>
</protein>
<dbReference type="EMBL" id="JABFTP020000186">
    <property type="protein sequence ID" value="KAL3289641.1"/>
    <property type="molecule type" value="Genomic_DNA"/>
</dbReference>